<dbReference type="SUPFAM" id="SSF51679">
    <property type="entry name" value="Bacterial luciferase-like"/>
    <property type="match status" value="1"/>
</dbReference>
<name>A0A4Z1E4P4_9MICO</name>
<comment type="similarity">
    <text evidence="1">To bacterial alkanal monooxygenase alpha and beta chains.</text>
</comment>
<dbReference type="PANTHER" id="PTHR30137:SF6">
    <property type="entry name" value="LUCIFERASE-LIKE MONOOXYGENASE"/>
    <property type="match status" value="1"/>
</dbReference>
<dbReference type="Pfam" id="PF00296">
    <property type="entry name" value="Bac_luciferase"/>
    <property type="match status" value="1"/>
</dbReference>
<reference evidence="3 4" key="1">
    <citation type="submission" date="2018-11" db="EMBL/GenBank/DDBJ databases">
        <title>Complete genome sequencing of the Actinobacteria Serinibacter sp. K3-2.</title>
        <authorList>
            <person name="Rakitin A.L."/>
            <person name="Beletsky A.V."/>
            <person name="Mardanov A.V."/>
            <person name="Ravin N.V."/>
            <person name="Gromova A.S."/>
            <person name="Filippova S.N."/>
            <person name="Gal'Chenko V.F."/>
        </authorList>
    </citation>
    <scope>NUCLEOTIDE SEQUENCE [LARGE SCALE GENOMIC DNA]</scope>
    <source>
        <strain evidence="3 4">K3-2</strain>
    </source>
</reference>
<keyword evidence="3" id="KW-0503">Monooxygenase</keyword>
<dbReference type="GO" id="GO:0004497">
    <property type="term" value="F:monooxygenase activity"/>
    <property type="evidence" value="ECO:0007669"/>
    <property type="project" value="UniProtKB-KW"/>
</dbReference>
<dbReference type="GO" id="GO:0005829">
    <property type="term" value="C:cytosol"/>
    <property type="evidence" value="ECO:0007669"/>
    <property type="project" value="TreeGrafter"/>
</dbReference>
<protein>
    <submittedName>
        <fullName evidence="3">Luciferase-like monooxygenase</fullName>
    </submittedName>
</protein>
<gene>
    <name evidence="3" type="ORF">SERN_2194</name>
</gene>
<dbReference type="CDD" id="cd00347">
    <property type="entry name" value="Flavin_utilizing_monoxygenases"/>
    <property type="match status" value="2"/>
</dbReference>
<evidence type="ECO:0000256" key="1">
    <source>
        <dbReference type="ARBA" id="ARBA00007789"/>
    </source>
</evidence>
<evidence type="ECO:0000259" key="2">
    <source>
        <dbReference type="Pfam" id="PF00296"/>
    </source>
</evidence>
<evidence type="ECO:0000313" key="3">
    <source>
        <dbReference type="EMBL" id="TGO04601.1"/>
    </source>
</evidence>
<dbReference type="Gene3D" id="3.20.20.30">
    <property type="entry name" value="Luciferase-like domain"/>
    <property type="match status" value="1"/>
</dbReference>
<dbReference type="InterPro" id="IPR011251">
    <property type="entry name" value="Luciferase-like_dom"/>
</dbReference>
<evidence type="ECO:0000313" key="4">
    <source>
        <dbReference type="Proteomes" id="UP000297318"/>
    </source>
</evidence>
<dbReference type="GO" id="GO:0016705">
    <property type="term" value="F:oxidoreductase activity, acting on paired donors, with incorporation or reduction of molecular oxygen"/>
    <property type="evidence" value="ECO:0007669"/>
    <property type="project" value="InterPro"/>
</dbReference>
<dbReference type="NCBIfam" id="TIGR03558">
    <property type="entry name" value="oxido_grp_1"/>
    <property type="match status" value="1"/>
</dbReference>
<organism evidence="3 4">
    <name type="scientific">Serinibacter arcticus</name>
    <dbReference type="NCBI Taxonomy" id="1655435"/>
    <lineage>
        <taxon>Bacteria</taxon>
        <taxon>Bacillati</taxon>
        <taxon>Actinomycetota</taxon>
        <taxon>Actinomycetes</taxon>
        <taxon>Micrococcales</taxon>
        <taxon>Beutenbergiaceae</taxon>
        <taxon>Serinibacter</taxon>
    </lineage>
</organism>
<feature type="domain" description="Luciferase-like" evidence="2">
    <location>
        <begin position="1"/>
        <end position="314"/>
    </location>
</feature>
<dbReference type="InterPro" id="IPR019949">
    <property type="entry name" value="CmoO-like"/>
</dbReference>
<dbReference type="EMBL" id="RHPJ01000003">
    <property type="protein sequence ID" value="TGO04601.1"/>
    <property type="molecule type" value="Genomic_DNA"/>
</dbReference>
<comment type="caution">
    <text evidence="3">The sequence shown here is derived from an EMBL/GenBank/DDBJ whole genome shotgun (WGS) entry which is preliminary data.</text>
</comment>
<sequence>MKLSVLDLIPVRTGQTSREALLASAAMAREADALGFTRYWVAEHHNMSAVASSVPGVLIPFLAQGTSQIRFGSGGVMLPNHAALAIAEQWALLEAMLPGRIDLGIGRAPGSDPVTAYLLRGGAQGAGVDTFEQDVTLASALLGIGGDPGGSVGISISGRPYELRATPRGESSPDLWLLGSSDYSSALAARLGLPYVFANHFGMPGLEMALARYRAEYQPSEAYPEPRTLLPLNVVVAPTDAEAIELAGPQLVQMVRLRSGAPLGPQLSVEEAAAYPWTDAERAMADQVRAGWFVGEVGAVAGRLREVAERHGVDEIMIAPVAGMRETDPKDAVPSRVEALRVLAGELLG</sequence>
<dbReference type="Proteomes" id="UP000297318">
    <property type="component" value="Unassembled WGS sequence"/>
</dbReference>
<keyword evidence="3" id="KW-0560">Oxidoreductase</keyword>
<dbReference type="InterPro" id="IPR050766">
    <property type="entry name" value="Bact_Lucif_Oxidored"/>
</dbReference>
<dbReference type="PANTHER" id="PTHR30137">
    <property type="entry name" value="LUCIFERASE-LIKE MONOOXYGENASE"/>
    <property type="match status" value="1"/>
</dbReference>
<dbReference type="AlphaFoldDB" id="A0A4Z1E4P4"/>
<keyword evidence="4" id="KW-1185">Reference proteome</keyword>
<dbReference type="InterPro" id="IPR036661">
    <property type="entry name" value="Luciferase-like_sf"/>
</dbReference>
<accession>A0A4Z1E4P4</accession>
<proteinExistence type="predicted"/>